<dbReference type="PANTHER" id="PTHR11743">
    <property type="entry name" value="VOLTAGE-DEPENDENT ANION-SELECTIVE CHANNEL"/>
    <property type="match status" value="1"/>
</dbReference>
<name>A0A2K2D953_BRADI</name>
<dbReference type="STRING" id="15368.A0A2K2D953"/>
<dbReference type="InterPro" id="IPR001925">
    <property type="entry name" value="Porin_Euk"/>
</dbReference>
<reference evidence="2" key="2">
    <citation type="submission" date="2017-06" db="EMBL/GenBank/DDBJ databases">
        <title>WGS assembly of Brachypodium distachyon.</title>
        <authorList>
            <consortium name="The International Brachypodium Initiative"/>
            <person name="Lucas S."/>
            <person name="Harmon-Smith M."/>
            <person name="Lail K."/>
            <person name="Tice H."/>
            <person name="Grimwood J."/>
            <person name="Bruce D."/>
            <person name="Barry K."/>
            <person name="Shu S."/>
            <person name="Lindquist E."/>
            <person name="Wang M."/>
            <person name="Pitluck S."/>
            <person name="Vogel J.P."/>
            <person name="Garvin D.F."/>
            <person name="Mockler T.C."/>
            <person name="Schmutz J."/>
            <person name="Rokhsar D."/>
            <person name="Bevan M.W."/>
        </authorList>
    </citation>
    <scope>NUCLEOTIDE SEQUENCE</scope>
    <source>
        <strain evidence="2">Bd21</strain>
    </source>
</reference>
<dbReference type="Gene3D" id="2.40.160.10">
    <property type="entry name" value="Porin"/>
    <property type="match status" value="1"/>
</dbReference>
<accession>A0A2K2D953</accession>
<reference evidence="3" key="3">
    <citation type="submission" date="2018-08" db="UniProtKB">
        <authorList>
            <consortium name="EnsemblPlants"/>
        </authorList>
    </citation>
    <scope>IDENTIFICATION</scope>
    <source>
        <strain evidence="3">cv. Bd21</strain>
    </source>
</reference>
<organism evidence="2">
    <name type="scientific">Brachypodium distachyon</name>
    <name type="common">Purple false brome</name>
    <name type="synonym">Trachynia distachya</name>
    <dbReference type="NCBI Taxonomy" id="15368"/>
    <lineage>
        <taxon>Eukaryota</taxon>
        <taxon>Viridiplantae</taxon>
        <taxon>Streptophyta</taxon>
        <taxon>Embryophyta</taxon>
        <taxon>Tracheophyta</taxon>
        <taxon>Spermatophyta</taxon>
        <taxon>Magnoliopsida</taxon>
        <taxon>Liliopsida</taxon>
        <taxon>Poales</taxon>
        <taxon>Poaceae</taxon>
        <taxon>BOP clade</taxon>
        <taxon>Pooideae</taxon>
        <taxon>Stipodae</taxon>
        <taxon>Brachypodieae</taxon>
        <taxon>Brachypodium</taxon>
    </lineage>
</organism>
<evidence type="ECO:0000313" key="4">
    <source>
        <dbReference type="Proteomes" id="UP000008810"/>
    </source>
</evidence>
<dbReference type="AlphaFoldDB" id="A0A2K2D953"/>
<comment type="similarity">
    <text evidence="1">Belongs to the eukaryotic mitochondrial porin (TC 1.B.8.1) family.</text>
</comment>
<dbReference type="EnsemblPlants" id="PNT70816">
    <property type="protein sequence ID" value="PNT70816"/>
    <property type="gene ID" value="BRADI_2g18610v3"/>
</dbReference>
<evidence type="ECO:0000313" key="2">
    <source>
        <dbReference type="EMBL" id="PNT70816.1"/>
    </source>
</evidence>
<dbReference type="EMBL" id="CM000881">
    <property type="protein sequence ID" value="PNT70816.1"/>
    <property type="molecule type" value="Genomic_DNA"/>
</dbReference>
<dbReference type="GO" id="GO:0008308">
    <property type="term" value="F:voltage-gated monoatomic anion channel activity"/>
    <property type="evidence" value="ECO:0007669"/>
    <property type="project" value="InterPro"/>
</dbReference>
<dbReference type="Gramene" id="PNT70816">
    <property type="protein sequence ID" value="PNT70816"/>
    <property type="gene ID" value="BRADI_2g18610v3"/>
</dbReference>
<gene>
    <name evidence="3" type="primary">LOC104583115</name>
    <name evidence="2" type="ORF">BRADI_2g18610v3</name>
</gene>
<dbReference type="Proteomes" id="UP000008810">
    <property type="component" value="Chromosome 2"/>
</dbReference>
<keyword evidence="4" id="KW-1185">Reference proteome</keyword>
<sequence>MKMKGLRNFVKECRSRYMILIQGDTLAASYYQQLKNATAVGAELAHSFSSSANTLTVGTQIALDRLNTVKGRFNSNGIASVLIQHAWSPKSLITVSIEFNRHGEERAPIKFGLALALKR</sequence>
<dbReference type="InterPro" id="IPR023614">
    <property type="entry name" value="Porin_dom_sf"/>
</dbReference>
<dbReference type="GO" id="GO:0005741">
    <property type="term" value="C:mitochondrial outer membrane"/>
    <property type="evidence" value="ECO:0007669"/>
    <property type="project" value="InterPro"/>
</dbReference>
<proteinExistence type="inferred from homology"/>
<reference evidence="2 3" key="1">
    <citation type="journal article" date="2010" name="Nature">
        <title>Genome sequencing and analysis of the model grass Brachypodium distachyon.</title>
        <authorList>
            <consortium name="International Brachypodium Initiative"/>
        </authorList>
    </citation>
    <scope>NUCLEOTIDE SEQUENCE [LARGE SCALE GENOMIC DNA]</scope>
    <source>
        <strain evidence="2 3">Bd21</strain>
    </source>
</reference>
<dbReference type="InterPro" id="IPR027246">
    <property type="entry name" value="Porin_Euk/Tom40"/>
</dbReference>
<dbReference type="Pfam" id="PF01459">
    <property type="entry name" value="Porin_3"/>
    <property type="match status" value="1"/>
</dbReference>
<protein>
    <submittedName>
        <fullName evidence="2 3">Uncharacterized protein</fullName>
    </submittedName>
</protein>
<evidence type="ECO:0000256" key="1">
    <source>
        <dbReference type="ARBA" id="ARBA00009624"/>
    </source>
</evidence>
<dbReference type="OrthoDB" id="7827681at2759"/>
<evidence type="ECO:0000313" key="3">
    <source>
        <dbReference type="EnsemblPlants" id="PNT70816"/>
    </source>
</evidence>
<dbReference type="PANTHER" id="PTHR11743:SF34">
    <property type="entry name" value="MITOCHONDRIAL OUTER MEMBRANE PROTEIN PORIN 2"/>
    <property type="match status" value="1"/>
</dbReference>